<evidence type="ECO:0000313" key="2">
    <source>
        <dbReference type="Proteomes" id="UP000321083"/>
    </source>
</evidence>
<sequence length="70" mass="7453">MPIPQLLLGIAGGSGSGKSTVADLLCSGPSKHHICRLTHDSWYHDLPALPRLPDGSGNWDHPDSLENSLL</sequence>
<evidence type="ECO:0008006" key="3">
    <source>
        <dbReference type="Google" id="ProtNLM"/>
    </source>
</evidence>
<dbReference type="Gene3D" id="3.40.50.300">
    <property type="entry name" value="P-loop containing nucleotide triphosphate hydrolases"/>
    <property type="match status" value="1"/>
</dbReference>
<dbReference type="InterPro" id="IPR027417">
    <property type="entry name" value="P-loop_NTPase"/>
</dbReference>
<name>A0A5C6M6Q5_9PLAN</name>
<feature type="non-terminal residue" evidence="1">
    <location>
        <position position="70"/>
    </location>
</feature>
<dbReference type="SUPFAM" id="SSF52540">
    <property type="entry name" value="P-loop containing nucleoside triphosphate hydrolases"/>
    <property type="match status" value="1"/>
</dbReference>
<organism evidence="1 2">
    <name type="scientific">Planctomyces bekefii</name>
    <dbReference type="NCBI Taxonomy" id="1653850"/>
    <lineage>
        <taxon>Bacteria</taxon>
        <taxon>Pseudomonadati</taxon>
        <taxon>Planctomycetota</taxon>
        <taxon>Planctomycetia</taxon>
        <taxon>Planctomycetales</taxon>
        <taxon>Planctomycetaceae</taxon>
        <taxon>Planctomyces</taxon>
    </lineage>
</organism>
<comment type="caution">
    <text evidence="1">The sequence shown here is derived from an EMBL/GenBank/DDBJ whole genome shotgun (WGS) entry which is preliminary data.</text>
</comment>
<dbReference type="EMBL" id="SRHE01000166">
    <property type="protein sequence ID" value="TWW09843.1"/>
    <property type="molecule type" value="Genomic_DNA"/>
</dbReference>
<reference evidence="1 2" key="1">
    <citation type="submission" date="2019-08" db="EMBL/GenBank/DDBJ databases">
        <title>100 year-old enigma solved: identification of Planctomyces bekefii, the type genus and species of the phylum Planctomycetes.</title>
        <authorList>
            <person name="Svetlana D.N."/>
            <person name="Overmann J."/>
        </authorList>
    </citation>
    <scope>NUCLEOTIDE SEQUENCE [LARGE SCALE GENOMIC DNA]</scope>
    <source>
        <strain evidence="1">Phe10_nw2017</strain>
    </source>
</reference>
<dbReference type="PRINTS" id="PR00988">
    <property type="entry name" value="URIDINKINASE"/>
</dbReference>
<gene>
    <name evidence="1" type="ORF">E3A20_10350</name>
</gene>
<protein>
    <recommendedName>
        <fullName evidence="3">Phosphoribulokinase/uridine kinase domain-containing protein</fullName>
    </recommendedName>
</protein>
<reference evidence="1 2" key="2">
    <citation type="submission" date="2019-08" db="EMBL/GenBank/DDBJ databases">
        <authorList>
            <person name="Henke P."/>
        </authorList>
    </citation>
    <scope>NUCLEOTIDE SEQUENCE [LARGE SCALE GENOMIC DNA]</scope>
    <source>
        <strain evidence="1">Phe10_nw2017</strain>
    </source>
</reference>
<dbReference type="AlphaFoldDB" id="A0A5C6M6Q5"/>
<proteinExistence type="predicted"/>
<keyword evidence="2" id="KW-1185">Reference proteome</keyword>
<dbReference type="Proteomes" id="UP000321083">
    <property type="component" value="Unassembled WGS sequence"/>
</dbReference>
<evidence type="ECO:0000313" key="1">
    <source>
        <dbReference type="EMBL" id="TWW09843.1"/>
    </source>
</evidence>
<accession>A0A5C6M6Q5</accession>